<name>A0A3M8P4T2_9BACL</name>
<dbReference type="Proteomes" id="UP000275473">
    <property type="component" value="Unassembled WGS sequence"/>
</dbReference>
<evidence type="ECO:0000313" key="1">
    <source>
        <dbReference type="EMBL" id="RNF38673.1"/>
    </source>
</evidence>
<dbReference type="AlphaFoldDB" id="A0A3M8P4T2"/>
<comment type="caution">
    <text evidence="1">The sequence shown here is derived from an EMBL/GenBank/DDBJ whole genome shotgun (WGS) entry which is preliminary data.</text>
</comment>
<keyword evidence="2" id="KW-1185">Reference proteome</keyword>
<gene>
    <name evidence="1" type="ORF">EEX84_12595</name>
</gene>
<dbReference type="RefSeq" id="WP_123166012.1">
    <property type="nucleotide sequence ID" value="NZ_RIAX01000010.1"/>
</dbReference>
<proteinExistence type="predicted"/>
<dbReference type="OrthoDB" id="2453073at2"/>
<evidence type="ECO:0000313" key="2">
    <source>
        <dbReference type="Proteomes" id="UP000275473"/>
    </source>
</evidence>
<protein>
    <submittedName>
        <fullName evidence="1">Uncharacterized protein</fullName>
    </submittedName>
</protein>
<reference evidence="1 2" key="1">
    <citation type="journal article" date="2018" name="Int. J. Syst. Evol. Microbiol.">
        <title>Planococcus salinus sp. nov., a moderately halophilic bacterium isolated from a saline-alkali soil.</title>
        <authorList>
            <person name="Gan L."/>
        </authorList>
    </citation>
    <scope>NUCLEOTIDE SEQUENCE [LARGE SCALE GENOMIC DNA]</scope>
    <source>
        <strain evidence="1 2">LCB217</strain>
    </source>
</reference>
<dbReference type="EMBL" id="RIAX01000010">
    <property type="protein sequence ID" value="RNF38673.1"/>
    <property type="molecule type" value="Genomic_DNA"/>
</dbReference>
<sequence>MNKVQFQFHGVVLLYGYLQRLFVYGNIKGMLDTKPEAAEWDELPQHLDHVSAIFQNFDRKAGLNIDQIKQAFTAYRTVEAMTPQTFPDKEKAPLSERLAVTGAALYAEEYINTGLIHLGMNFDPKVEKRYRQQAEHYKKVVKIMTMLVEKTAEKKTLSKAEADQLQKWYQTTMESADTVKKDIRRIRYFLNGTTP</sequence>
<accession>A0A3M8P4T2</accession>
<organism evidence="1 2">
    <name type="scientific">Planococcus salinus</name>
    <dbReference type="NCBI Taxonomy" id="1848460"/>
    <lineage>
        <taxon>Bacteria</taxon>
        <taxon>Bacillati</taxon>
        <taxon>Bacillota</taxon>
        <taxon>Bacilli</taxon>
        <taxon>Bacillales</taxon>
        <taxon>Caryophanaceae</taxon>
        <taxon>Planococcus</taxon>
    </lineage>
</organism>